<evidence type="ECO:0000313" key="2">
    <source>
        <dbReference type="EMBL" id="MBM6775187.1"/>
    </source>
</evidence>
<dbReference type="Proteomes" id="UP000712527">
    <property type="component" value="Unassembled WGS sequence"/>
</dbReference>
<dbReference type="Pfam" id="PF09983">
    <property type="entry name" value="JetD_C"/>
    <property type="match status" value="1"/>
</dbReference>
<comment type="caution">
    <text evidence="2">The sequence shown here is derived from an EMBL/GenBank/DDBJ whole genome shotgun (WGS) entry which is preliminary data.</text>
</comment>
<dbReference type="InterPro" id="IPR024534">
    <property type="entry name" value="JetD_C"/>
</dbReference>
<keyword evidence="3" id="KW-1185">Reference proteome</keyword>
<gene>
    <name evidence="2" type="ORF">H9X80_06480</name>
</gene>
<evidence type="ECO:0000259" key="1">
    <source>
        <dbReference type="Pfam" id="PF09983"/>
    </source>
</evidence>
<feature type="domain" description="Wadjet protein JetD C-terminal" evidence="1">
    <location>
        <begin position="150"/>
        <end position="231"/>
    </location>
</feature>
<proteinExistence type="predicted"/>
<reference evidence="2 3" key="1">
    <citation type="journal article" date="2021" name="Sci. Rep.">
        <title>The distribution of antibiotic resistance genes in chicken gut microbiota commensals.</title>
        <authorList>
            <person name="Juricova H."/>
            <person name="Matiasovicova J."/>
            <person name="Kubasova T."/>
            <person name="Cejkova D."/>
            <person name="Rychlik I."/>
        </authorList>
    </citation>
    <scope>NUCLEOTIDE SEQUENCE [LARGE SCALE GENOMIC DNA]</scope>
    <source>
        <strain evidence="2 3">An794</strain>
    </source>
</reference>
<organism evidence="2 3">
    <name type="scientific">Olsenella profusa</name>
    <dbReference type="NCBI Taxonomy" id="138595"/>
    <lineage>
        <taxon>Bacteria</taxon>
        <taxon>Bacillati</taxon>
        <taxon>Actinomycetota</taxon>
        <taxon>Coriobacteriia</taxon>
        <taxon>Coriobacteriales</taxon>
        <taxon>Atopobiaceae</taxon>
        <taxon>Olsenella</taxon>
    </lineage>
</organism>
<protein>
    <recommendedName>
        <fullName evidence="1">Wadjet protein JetD C-terminal domain-containing protein</fullName>
    </recommendedName>
</protein>
<name>A0ABS2F313_9ACTN</name>
<dbReference type="EMBL" id="JACSNQ010000012">
    <property type="protein sequence ID" value="MBM6775187.1"/>
    <property type="molecule type" value="Genomic_DNA"/>
</dbReference>
<accession>A0ABS2F313</accession>
<sequence>MRKQTPELNDVRRQIIGLDPRLWINGWLLSTPDAFTHYERELRALDEALSGSALLGDGSLSCRELSYRVFGDEKFLALDSDGRKLLHLMGLTDVVCCRPQVKLELLHHIPKHHRHLRLVVSENLDPWINMRNAMFLDGRKRLLGEKVHGVVFGNGYLVDDPHKLPDLLEAQHAEDVCVLYWGDLDRAGLQILAKLAEMADGHFEVRPFTAAYRLMLQRAMTRFPDPLDNEETDQAGVPLRGLDLLEGELKPREAAYLREVLDNARLIPQEILTAADL</sequence>
<evidence type="ECO:0000313" key="3">
    <source>
        <dbReference type="Proteomes" id="UP000712527"/>
    </source>
</evidence>